<keyword evidence="3" id="KW-1185">Reference proteome</keyword>
<dbReference type="Proteomes" id="UP001596067">
    <property type="component" value="Unassembled WGS sequence"/>
</dbReference>
<comment type="caution">
    <text evidence="2">The sequence shown here is derived from an EMBL/GenBank/DDBJ whole genome shotgun (WGS) entry which is preliminary data.</text>
</comment>
<proteinExistence type="predicted"/>
<keyword evidence="1" id="KW-0732">Signal</keyword>
<reference evidence="3" key="1">
    <citation type="journal article" date="2019" name="Int. J. Syst. Evol. Microbiol.">
        <title>The Global Catalogue of Microorganisms (GCM) 10K type strain sequencing project: providing services to taxonomists for standard genome sequencing and annotation.</title>
        <authorList>
            <consortium name="The Broad Institute Genomics Platform"/>
            <consortium name="The Broad Institute Genome Sequencing Center for Infectious Disease"/>
            <person name="Wu L."/>
            <person name="Ma J."/>
        </authorList>
    </citation>
    <scope>NUCLEOTIDE SEQUENCE [LARGE SCALE GENOMIC DNA]</scope>
    <source>
        <strain evidence="3">CGMCC 4.1469</strain>
    </source>
</reference>
<name>A0ABW1EWE8_9ACTN</name>
<evidence type="ECO:0000256" key="1">
    <source>
        <dbReference type="SAM" id="SignalP"/>
    </source>
</evidence>
<accession>A0ABW1EWE8</accession>
<sequence>MMLRSKRALGAGLLAAALAVGTGWAVQANADDLTTDNSPARDSASAVQAVDGYQLVTLPNANVPNFQRRTVYCPTGKKALGGGAEAQGNDAILVGSFPTSDGRGWVALGRQNAYSTVGISVYVICANA</sequence>
<gene>
    <name evidence="2" type="ORF">ACFP0N_14485</name>
</gene>
<dbReference type="RefSeq" id="WP_313765857.1">
    <property type="nucleotide sequence ID" value="NZ_BAAAVH010000012.1"/>
</dbReference>
<dbReference type="EMBL" id="JBHSOD010000014">
    <property type="protein sequence ID" value="MFC5886175.1"/>
    <property type="molecule type" value="Genomic_DNA"/>
</dbReference>
<organism evidence="2 3">
    <name type="scientific">Kitasatospora aburaviensis</name>
    <dbReference type="NCBI Taxonomy" id="67265"/>
    <lineage>
        <taxon>Bacteria</taxon>
        <taxon>Bacillati</taxon>
        <taxon>Actinomycetota</taxon>
        <taxon>Actinomycetes</taxon>
        <taxon>Kitasatosporales</taxon>
        <taxon>Streptomycetaceae</taxon>
        <taxon>Kitasatospora</taxon>
    </lineage>
</organism>
<feature type="chain" id="PRO_5047343390" description="Secreted protein" evidence="1">
    <location>
        <begin position="31"/>
        <end position="128"/>
    </location>
</feature>
<evidence type="ECO:0008006" key="4">
    <source>
        <dbReference type="Google" id="ProtNLM"/>
    </source>
</evidence>
<evidence type="ECO:0000313" key="2">
    <source>
        <dbReference type="EMBL" id="MFC5886175.1"/>
    </source>
</evidence>
<evidence type="ECO:0000313" key="3">
    <source>
        <dbReference type="Proteomes" id="UP001596067"/>
    </source>
</evidence>
<feature type="signal peptide" evidence="1">
    <location>
        <begin position="1"/>
        <end position="30"/>
    </location>
</feature>
<protein>
    <recommendedName>
        <fullName evidence="4">Secreted protein</fullName>
    </recommendedName>
</protein>